<evidence type="ECO:0000259" key="4">
    <source>
        <dbReference type="PROSITE" id="PS51462"/>
    </source>
</evidence>
<dbReference type="PANTHER" id="PTHR11839">
    <property type="entry name" value="UDP/ADP-SUGAR PYROPHOSPHATASE"/>
    <property type="match status" value="1"/>
</dbReference>
<dbReference type="SUPFAM" id="SSF55811">
    <property type="entry name" value="Nudix"/>
    <property type="match status" value="1"/>
</dbReference>
<sequence length="240" mass="26013">MISKWTREASRFVLEDRWIRVRADRCTGGGGQVIDPYYVICASDWVSILPMTNDGKVLVIEEYHHGGGVVAPGLPGGGIEAGEDPATAAERELLEETGYRPSQLLAVGSAYANWGNQDNLIHYFVALGCERTGEQSLDANDEIEVRHERVEDILQPGFFKQSFHLANILLGLPHLQRSAGWQPAPGGESITARGMRGGDKPSGKAEPLPPGNIRRRDGPVRLTLDGLIVALSFHPARGAG</sequence>
<name>A0ABX0DDS9_9MICC</name>
<dbReference type="PROSITE" id="PS00893">
    <property type="entry name" value="NUDIX_BOX"/>
    <property type="match status" value="1"/>
</dbReference>
<dbReference type="InterPro" id="IPR015797">
    <property type="entry name" value="NUDIX_hydrolase-like_dom_sf"/>
</dbReference>
<comment type="caution">
    <text evidence="5">The sequence shown here is derived from an EMBL/GenBank/DDBJ whole genome shotgun (WGS) entry which is preliminary data.</text>
</comment>
<evidence type="ECO:0000313" key="5">
    <source>
        <dbReference type="EMBL" id="NGN84788.1"/>
    </source>
</evidence>
<evidence type="ECO:0000256" key="3">
    <source>
        <dbReference type="SAM" id="MobiDB-lite"/>
    </source>
</evidence>
<gene>
    <name evidence="5" type="ORF">G6N77_15180</name>
</gene>
<dbReference type="EMBL" id="JAAKZI010000030">
    <property type="protein sequence ID" value="NGN84788.1"/>
    <property type="molecule type" value="Genomic_DNA"/>
</dbReference>
<evidence type="ECO:0000313" key="6">
    <source>
        <dbReference type="Proteomes" id="UP000479226"/>
    </source>
</evidence>
<dbReference type="Proteomes" id="UP000479226">
    <property type="component" value="Unassembled WGS sequence"/>
</dbReference>
<dbReference type="RefSeq" id="WP_165183016.1">
    <property type="nucleotide sequence ID" value="NZ_JAAKZI010000030.1"/>
</dbReference>
<dbReference type="GO" id="GO:0016787">
    <property type="term" value="F:hydrolase activity"/>
    <property type="evidence" value="ECO:0007669"/>
    <property type="project" value="UniProtKB-KW"/>
</dbReference>
<organism evidence="5 6">
    <name type="scientific">Arthrobacter silviterrae</name>
    <dbReference type="NCBI Taxonomy" id="2026658"/>
    <lineage>
        <taxon>Bacteria</taxon>
        <taxon>Bacillati</taxon>
        <taxon>Actinomycetota</taxon>
        <taxon>Actinomycetes</taxon>
        <taxon>Micrococcales</taxon>
        <taxon>Micrococcaceae</taxon>
        <taxon>Arthrobacter</taxon>
    </lineage>
</organism>
<dbReference type="InterPro" id="IPR020084">
    <property type="entry name" value="NUDIX_hydrolase_CS"/>
</dbReference>
<proteinExistence type="predicted"/>
<dbReference type="Gene3D" id="3.90.79.10">
    <property type="entry name" value="Nucleoside Triphosphate Pyrophosphohydrolase"/>
    <property type="match status" value="1"/>
</dbReference>
<dbReference type="PROSITE" id="PS51462">
    <property type="entry name" value="NUDIX"/>
    <property type="match status" value="1"/>
</dbReference>
<protein>
    <submittedName>
        <fullName evidence="5">NUDIX hydrolase</fullName>
    </submittedName>
</protein>
<feature type="domain" description="Nudix hydrolase" evidence="4">
    <location>
        <begin position="41"/>
        <end position="173"/>
    </location>
</feature>
<dbReference type="InterPro" id="IPR000086">
    <property type="entry name" value="NUDIX_hydrolase_dom"/>
</dbReference>
<evidence type="ECO:0000256" key="1">
    <source>
        <dbReference type="ARBA" id="ARBA00001946"/>
    </source>
</evidence>
<keyword evidence="6" id="KW-1185">Reference proteome</keyword>
<evidence type="ECO:0000256" key="2">
    <source>
        <dbReference type="ARBA" id="ARBA00022801"/>
    </source>
</evidence>
<keyword evidence="2 5" id="KW-0378">Hydrolase</keyword>
<comment type="cofactor">
    <cofactor evidence="1">
        <name>Mg(2+)</name>
        <dbReference type="ChEBI" id="CHEBI:18420"/>
    </cofactor>
</comment>
<dbReference type="CDD" id="cd03424">
    <property type="entry name" value="NUDIX_ADPRase_Nudt5_UGPPase_Nudt14"/>
    <property type="match status" value="1"/>
</dbReference>
<dbReference type="Pfam" id="PF00293">
    <property type="entry name" value="NUDIX"/>
    <property type="match status" value="1"/>
</dbReference>
<feature type="region of interest" description="Disordered" evidence="3">
    <location>
        <begin position="180"/>
        <end position="218"/>
    </location>
</feature>
<dbReference type="PANTHER" id="PTHR11839:SF18">
    <property type="entry name" value="NUDIX HYDROLASE DOMAIN-CONTAINING PROTEIN"/>
    <property type="match status" value="1"/>
</dbReference>
<reference evidence="5 6" key="1">
    <citation type="submission" date="2020-02" db="EMBL/GenBank/DDBJ databases">
        <title>Genome sequence of the type strain DSM 27180 of Arthrobacter silviterrae.</title>
        <authorList>
            <person name="Gao J."/>
            <person name="Sun J."/>
        </authorList>
    </citation>
    <scope>NUCLEOTIDE SEQUENCE [LARGE SCALE GENOMIC DNA]</scope>
    <source>
        <strain evidence="5 6">DSM 27180</strain>
    </source>
</reference>
<accession>A0ABX0DDS9</accession>